<dbReference type="AlphaFoldDB" id="A0A4Y8KUW0"/>
<dbReference type="InterPro" id="IPR029044">
    <property type="entry name" value="Nucleotide-diphossugar_trans"/>
</dbReference>
<dbReference type="InterPro" id="IPR001173">
    <property type="entry name" value="Glyco_trans_2-like"/>
</dbReference>
<keyword evidence="6" id="KW-1185">Reference proteome</keyword>
<dbReference type="RefSeq" id="WP_134172680.1">
    <property type="nucleotide sequence ID" value="NZ_SODI01000001.1"/>
</dbReference>
<evidence type="ECO:0000256" key="1">
    <source>
        <dbReference type="ARBA" id="ARBA00006739"/>
    </source>
</evidence>
<accession>A0A4Y8KUW0</accession>
<dbReference type="Proteomes" id="UP000298218">
    <property type="component" value="Unassembled WGS sequence"/>
</dbReference>
<sequence length="285" mass="32101">MWHQGCDPTPARRPATVRILTSVSVVMAAYNSEYTIGDAIRSVQNQTFLDWELIIVDDASTDRTPDMVRPFLEDPKIQMLVQPMNMGAGAARNTGIGRSKADLIAILDADDLSLPHRLQMQFEEMIQHPQMAVLSGHLAEFGTWGGPIVHHWPVASAEIQARIRRSKMPVAHGASMFRKAAFLAVGGYDENCRRAEDFALFRKLRASEFGCVDSVLLLYRTVRPISLQYALVSGRDGRLARVRNRDRFPRPSAKLQALPMSAPTDLRSIITWARRRFAERVRFES</sequence>
<feature type="domain" description="Glycosyltransferase 2-like" evidence="4">
    <location>
        <begin position="24"/>
        <end position="182"/>
    </location>
</feature>
<comment type="similarity">
    <text evidence="1">Belongs to the glycosyltransferase 2 family.</text>
</comment>
<dbReference type="CDD" id="cd00761">
    <property type="entry name" value="Glyco_tranf_GTA_type"/>
    <property type="match status" value="1"/>
</dbReference>
<dbReference type="EMBL" id="SOHQ01000007">
    <property type="protein sequence ID" value="TFD81882.1"/>
    <property type="molecule type" value="Genomic_DNA"/>
</dbReference>
<dbReference type="InterPro" id="IPR050834">
    <property type="entry name" value="Glycosyltransf_2"/>
</dbReference>
<keyword evidence="3 5" id="KW-0808">Transferase</keyword>
<evidence type="ECO:0000256" key="2">
    <source>
        <dbReference type="ARBA" id="ARBA00022676"/>
    </source>
</evidence>
<dbReference type="Pfam" id="PF00535">
    <property type="entry name" value="Glycos_transf_2"/>
    <property type="match status" value="1"/>
</dbReference>
<gene>
    <name evidence="5" type="ORF">E3T53_02530</name>
</gene>
<organism evidence="5 6">
    <name type="scientific">Cryobacterium psychrophilum</name>
    <dbReference type="NCBI Taxonomy" id="41988"/>
    <lineage>
        <taxon>Bacteria</taxon>
        <taxon>Bacillati</taxon>
        <taxon>Actinomycetota</taxon>
        <taxon>Actinomycetes</taxon>
        <taxon>Micrococcales</taxon>
        <taxon>Microbacteriaceae</taxon>
        <taxon>Cryobacterium</taxon>
    </lineage>
</organism>
<keyword evidence="2" id="KW-0328">Glycosyltransferase</keyword>
<dbReference type="OrthoDB" id="9797391at2"/>
<protein>
    <submittedName>
        <fullName evidence="5">Glycosyltransferase family 2 protein</fullName>
    </submittedName>
</protein>
<dbReference type="PANTHER" id="PTHR43685:SF5">
    <property type="entry name" value="GLYCOSYLTRANSFERASE EPSE-RELATED"/>
    <property type="match status" value="1"/>
</dbReference>
<evidence type="ECO:0000259" key="4">
    <source>
        <dbReference type="Pfam" id="PF00535"/>
    </source>
</evidence>
<dbReference type="Gene3D" id="3.90.550.10">
    <property type="entry name" value="Spore Coat Polysaccharide Biosynthesis Protein SpsA, Chain A"/>
    <property type="match status" value="1"/>
</dbReference>
<comment type="caution">
    <text evidence="5">The sequence shown here is derived from an EMBL/GenBank/DDBJ whole genome shotgun (WGS) entry which is preliminary data.</text>
</comment>
<evidence type="ECO:0000313" key="6">
    <source>
        <dbReference type="Proteomes" id="UP000298218"/>
    </source>
</evidence>
<evidence type="ECO:0000256" key="3">
    <source>
        <dbReference type="ARBA" id="ARBA00022679"/>
    </source>
</evidence>
<dbReference type="SUPFAM" id="SSF53448">
    <property type="entry name" value="Nucleotide-diphospho-sugar transferases"/>
    <property type="match status" value="1"/>
</dbReference>
<proteinExistence type="inferred from homology"/>
<evidence type="ECO:0000313" key="5">
    <source>
        <dbReference type="EMBL" id="TFD81882.1"/>
    </source>
</evidence>
<name>A0A4Y8KUW0_9MICO</name>
<dbReference type="GO" id="GO:0016757">
    <property type="term" value="F:glycosyltransferase activity"/>
    <property type="evidence" value="ECO:0007669"/>
    <property type="project" value="UniProtKB-KW"/>
</dbReference>
<dbReference type="PANTHER" id="PTHR43685">
    <property type="entry name" value="GLYCOSYLTRANSFERASE"/>
    <property type="match status" value="1"/>
</dbReference>
<reference evidence="5 6" key="1">
    <citation type="submission" date="2019-03" db="EMBL/GenBank/DDBJ databases">
        <title>Genomics of glacier-inhabiting Cryobacterium strains.</title>
        <authorList>
            <person name="Liu Q."/>
            <person name="Xin Y.-H."/>
        </authorList>
    </citation>
    <scope>NUCLEOTIDE SEQUENCE [LARGE SCALE GENOMIC DNA]</scope>
    <source>
        <strain evidence="5 6">CGMCC 1.4292</strain>
    </source>
</reference>